<comment type="caution">
    <text evidence="10">The sequence shown here is derived from an EMBL/GenBank/DDBJ whole genome shotgun (WGS) entry which is preliminary data.</text>
</comment>
<evidence type="ECO:0000313" key="11">
    <source>
        <dbReference type="Proteomes" id="UP000324143"/>
    </source>
</evidence>
<keyword evidence="6 8" id="KW-1133">Transmembrane helix</keyword>
<dbReference type="InterPro" id="IPR051449">
    <property type="entry name" value="ABC-2_transporter_component"/>
</dbReference>
<dbReference type="EMBL" id="VSIX01000097">
    <property type="protein sequence ID" value="TYB30617.1"/>
    <property type="molecule type" value="Genomic_DNA"/>
</dbReference>
<evidence type="ECO:0000259" key="9">
    <source>
        <dbReference type="PROSITE" id="PS51012"/>
    </source>
</evidence>
<evidence type="ECO:0000256" key="7">
    <source>
        <dbReference type="ARBA" id="ARBA00023136"/>
    </source>
</evidence>
<organism evidence="10 11">
    <name type="scientific">Candidatus Mcinerneyibacterium aminivorans</name>
    <dbReference type="NCBI Taxonomy" id="2703815"/>
    <lineage>
        <taxon>Bacteria</taxon>
        <taxon>Candidatus Macinerneyibacteriota</taxon>
        <taxon>Candidatus Mcinerneyibacteria</taxon>
        <taxon>Candidatus Mcinerneyibacteriales</taxon>
        <taxon>Candidatus Mcinerneyibacteriaceae</taxon>
        <taxon>Candidatus Mcinerneyibacterium</taxon>
    </lineage>
</organism>
<name>A0A5D0MAD2_9BACT</name>
<protein>
    <recommendedName>
        <fullName evidence="8">Transport permease protein</fullName>
    </recommendedName>
</protein>
<dbReference type="PANTHER" id="PTHR30294">
    <property type="entry name" value="MEMBRANE COMPONENT OF ABC TRANSPORTER YHHJ-RELATED"/>
    <property type="match status" value="1"/>
</dbReference>
<evidence type="ECO:0000256" key="1">
    <source>
        <dbReference type="ARBA" id="ARBA00004651"/>
    </source>
</evidence>
<evidence type="ECO:0000256" key="6">
    <source>
        <dbReference type="ARBA" id="ARBA00022989"/>
    </source>
</evidence>
<feature type="transmembrane region" description="Helical" evidence="8">
    <location>
        <begin position="179"/>
        <end position="202"/>
    </location>
</feature>
<dbReference type="GO" id="GO:0043190">
    <property type="term" value="C:ATP-binding cassette (ABC) transporter complex"/>
    <property type="evidence" value="ECO:0007669"/>
    <property type="project" value="InterPro"/>
</dbReference>
<keyword evidence="11" id="KW-1185">Reference proteome</keyword>
<dbReference type="Proteomes" id="UP000324143">
    <property type="component" value="Unassembled WGS sequence"/>
</dbReference>
<evidence type="ECO:0000256" key="4">
    <source>
        <dbReference type="ARBA" id="ARBA00022475"/>
    </source>
</evidence>
<keyword evidence="7 8" id="KW-0472">Membrane</keyword>
<feature type="transmembrane region" description="Helical" evidence="8">
    <location>
        <begin position="258"/>
        <end position="279"/>
    </location>
</feature>
<feature type="transmembrane region" description="Helical" evidence="8">
    <location>
        <begin position="317"/>
        <end position="339"/>
    </location>
</feature>
<dbReference type="PROSITE" id="PS51012">
    <property type="entry name" value="ABC_TM2"/>
    <property type="match status" value="1"/>
</dbReference>
<dbReference type="GO" id="GO:0140359">
    <property type="term" value="F:ABC-type transporter activity"/>
    <property type="evidence" value="ECO:0007669"/>
    <property type="project" value="InterPro"/>
</dbReference>
<feature type="transmembrane region" description="Helical" evidence="8">
    <location>
        <begin position="21"/>
        <end position="40"/>
    </location>
</feature>
<keyword evidence="3 8" id="KW-0813">Transport</keyword>
<feature type="transmembrane region" description="Helical" evidence="8">
    <location>
        <begin position="228"/>
        <end position="252"/>
    </location>
</feature>
<dbReference type="InterPro" id="IPR000412">
    <property type="entry name" value="ABC_2_transport"/>
</dbReference>
<feature type="transmembrane region" description="Helical" evidence="8">
    <location>
        <begin position="291"/>
        <end position="311"/>
    </location>
</feature>
<keyword evidence="4 8" id="KW-1003">Cell membrane</keyword>
<dbReference type="Gene3D" id="3.40.1710.10">
    <property type="entry name" value="abc type-2 transporter like domain"/>
    <property type="match status" value="1"/>
</dbReference>
<comment type="subcellular location">
    <subcellularLocation>
        <location evidence="1 8">Cell membrane</location>
        <topology evidence="1 8">Multi-pass membrane protein</topology>
    </subcellularLocation>
</comment>
<dbReference type="InterPro" id="IPR047817">
    <property type="entry name" value="ABC2_TM_bact-type"/>
</dbReference>
<accession>A0A5D0MAD2</accession>
<dbReference type="PANTHER" id="PTHR30294:SF29">
    <property type="entry name" value="MULTIDRUG ABC TRANSPORTER PERMEASE YBHS-RELATED"/>
    <property type="match status" value="1"/>
</dbReference>
<evidence type="ECO:0000313" key="10">
    <source>
        <dbReference type="EMBL" id="TYB30617.1"/>
    </source>
</evidence>
<dbReference type="AlphaFoldDB" id="A0A5D0MAD2"/>
<gene>
    <name evidence="10" type="ORF">FXF47_08260</name>
</gene>
<feature type="domain" description="ABC transmembrane type-2" evidence="9">
    <location>
        <begin position="143"/>
        <end position="372"/>
    </location>
</feature>
<feature type="transmembrane region" description="Helical" evidence="8">
    <location>
        <begin position="351"/>
        <end position="369"/>
    </location>
</feature>
<dbReference type="PRINTS" id="PR00164">
    <property type="entry name" value="ABC2TRNSPORT"/>
</dbReference>
<reference evidence="10" key="1">
    <citation type="submission" date="2019-08" db="EMBL/GenBank/DDBJ databases">
        <title>Genomic characterization of a novel candidate phylum (ARYD3) from a high temperature, high salinity tertiary oil reservoir in north central Oklahoma, USA.</title>
        <authorList>
            <person name="Youssef N.H."/>
            <person name="Yadav A."/>
            <person name="Elshahed M.S."/>
        </authorList>
    </citation>
    <scope>NUCLEOTIDE SEQUENCE [LARGE SCALE GENOMIC DNA]</scope>
    <source>
        <strain evidence="10">ARYD3</strain>
    </source>
</reference>
<comment type="similarity">
    <text evidence="2 8">Belongs to the ABC-2 integral membrane protein family.</text>
</comment>
<keyword evidence="5 8" id="KW-0812">Transmembrane</keyword>
<evidence type="ECO:0000256" key="5">
    <source>
        <dbReference type="ARBA" id="ARBA00022692"/>
    </source>
</evidence>
<evidence type="ECO:0000256" key="2">
    <source>
        <dbReference type="ARBA" id="ARBA00007783"/>
    </source>
</evidence>
<evidence type="ECO:0000256" key="8">
    <source>
        <dbReference type="RuleBase" id="RU361157"/>
    </source>
</evidence>
<dbReference type="InterPro" id="IPR013525">
    <property type="entry name" value="ABC2_TM"/>
</dbReference>
<sequence>MRQLISFIKKEFIQFFRDPKMLALSIIVPLFQLIILGYAANLDVEDIPTLICDRDNTQVSREYVDSFTKTGYFDVKKRVHNIQNIDKYIDRGEVSFVLIVENGFERKIKKGASPEVAAIIDGSDSNTATIGLNFSSMINKDFVKKILKKRTSLMKNIKYGQIEPVVRIEYNQNLESRNFMVPGILGLLLLIITMVVTSLAIVKEKERGTLEQVMVTPIKGWQMILGKLIPFTIIGIIDIFLVIGATIFIFGIPLKGSLLLIFFLTLVYLISTLGLGLFVSTISQTQQQAMLTSVFFIITPMVFLSGFIFPISNMPKIVQWITYIFPLRYFLVIIRSIFLRGVGLKVLWDQILMLFGLGIIIFAVSNIRFTKRAD</sequence>
<dbReference type="Pfam" id="PF12698">
    <property type="entry name" value="ABC2_membrane_3"/>
    <property type="match status" value="1"/>
</dbReference>
<proteinExistence type="inferred from homology"/>
<evidence type="ECO:0000256" key="3">
    <source>
        <dbReference type="ARBA" id="ARBA00022448"/>
    </source>
</evidence>